<evidence type="ECO:0000313" key="3">
    <source>
        <dbReference type="Proteomes" id="UP000177040"/>
    </source>
</evidence>
<reference evidence="2 3" key="1">
    <citation type="journal article" date="2016" name="Nat. Commun.">
        <title>Thousands of microbial genomes shed light on interconnected biogeochemical processes in an aquifer system.</title>
        <authorList>
            <person name="Anantharaman K."/>
            <person name="Brown C.T."/>
            <person name="Hug L.A."/>
            <person name="Sharon I."/>
            <person name="Castelle C.J."/>
            <person name="Probst A.J."/>
            <person name="Thomas B.C."/>
            <person name="Singh A."/>
            <person name="Wilkins M.J."/>
            <person name="Karaoz U."/>
            <person name="Brodie E.L."/>
            <person name="Williams K.H."/>
            <person name="Hubbard S.S."/>
            <person name="Banfield J.F."/>
        </authorList>
    </citation>
    <scope>NUCLEOTIDE SEQUENCE [LARGE SCALE GENOMIC DNA]</scope>
</reference>
<dbReference type="InterPro" id="IPR035901">
    <property type="entry name" value="GIY-YIG_endonuc_sf"/>
</dbReference>
<evidence type="ECO:0000259" key="1">
    <source>
        <dbReference type="PROSITE" id="PS50164"/>
    </source>
</evidence>
<dbReference type="Proteomes" id="UP000177040">
    <property type="component" value="Unassembled WGS sequence"/>
</dbReference>
<feature type="domain" description="GIY-YIG" evidence="1">
    <location>
        <begin position="1"/>
        <end position="76"/>
    </location>
</feature>
<protein>
    <recommendedName>
        <fullName evidence="1">GIY-YIG domain-containing protein</fullName>
    </recommendedName>
</protein>
<accession>A0A1F6N1K6</accession>
<dbReference type="Gene3D" id="3.40.1440.10">
    <property type="entry name" value="GIY-YIG endonuclease"/>
    <property type="match status" value="1"/>
</dbReference>
<proteinExistence type="predicted"/>
<evidence type="ECO:0000313" key="2">
    <source>
        <dbReference type="EMBL" id="OGH77817.1"/>
    </source>
</evidence>
<dbReference type="InterPro" id="IPR000305">
    <property type="entry name" value="GIY-YIG_endonuc"/>
</dbReference>
<gene>
    <name evidence="2" type="ORF">A2983_00270</name>
</gene>
<dbReference type="EMBL" id="MFQH01000022">
    <property type="protein sequence ID" value="OGH77817.1"/>
    <property type="molecule type" value="Genomic_DNA"/>
</dbReference>
<sequence length="87" mass="10421">MGWFVYYLYSQKLDKYYLGKTNNLARRLDEHNRGSEVYTKLGYPWLLIGYIECNDSIEAAKIERNLKKAKNKIYVRRFIAQHGKIIE</sequence>
<comment type="caution">
    <text evidence="2">The sequence shown here is derived from an EMBL/GenBank/DDBJ whole genome shotgun (WGS) entry which is preliminary data.</text>
</comment>
<dbReference type="SUPFAM" id="SSF82771">
    <property type="entry name" value="GIY-YIG endonuclease"/>
    <property type="match status" value="1"/>
</dbReference>
<organism evidence="2 3">
    <name type="scientific">Candidatus Magasanikbacteria bacterium RIFCSPLOWO2_01_FULL_40_15</name>
    <dbReference type="NCBI Taxonomy" id="1798686"/>
    <lineage>
        <taxon>Bacteria</taxon>
        <taxon>Candidatus Magasanikiibacteriota</taxon>
    </lineage>
</organism>
<dbReference type="PROSITE" id="PS50164">
    <property type="entry name" value="GIY_YIG"/>
    <property type="match status" value="1"/>
</dbReference>
<name>A0A1F6N1K6_9BACT</name>
<dbReference type="Pfam" id="PF01541">
    <property type="entry name" value="GIY-YIG"/>
    <property type="match status" value="1"/>
</dbReference>
<dbReference type="AlphaFoldDB" id="A0A1F6N1K6"/>